<dbReference type="CDD" id="cd00063">
    <property type="entry name" value="FN3"/>
    <property type="match status" value="1"/>
</dbReference>
<gene>
    <name evidence="3" type="ORF">ACFFSY_30005</name>
</gene>
<evidence type="ECO:0000313" key="3">
    <source>
        <dbReference type="EMBL" id="MFB9330199.1"/>
    </source>
</evidence>
<dbReference type="InterPro" id="IPR003961">
    <property type="entry name" value="FN3_dom"/>
</dbReference>
<dbReference type="SUPFAM" id="SSF49265">
    <property type="entry name" value="Fibronectin type III"/>
    <property type="match status" value="1"/>
</dbReference>
<dbReference type="PROSITE" id="PS50853">
    <property type="entry name" value="FN3"/>
    <property type="match status" value="1"/>
</dbReference>
<evidence type="ECO:0000259" key="2">
    <source>
        <dbReference type="PROSITE" id="PS50853"/>
    </source>
</evidence>
<dbReference type="PROSITE" id="PS50022">
    <property type="entry name" value="FA58C_3"/>
    <property type="match status" value="1"/>
</dbReference>
<dbReference type="InterPro" id="IPR008979">
    <property type="entry name" value="Galactose-bd-like_sf"/>
</dbReference>
<evidence type="ECO:0000313" key="4">
    <source>
        <dbReference type="Proteomes" id="UP001589747"/>
    </source>
</evidence>
<comment type="caution">
    <text evidence="3">The sequence shown here is derived from an EMBL/GenBank/DDBJ whole genome shotgun (WGS) entry which is preliminary data.</text>
</comment>
<dbReference type="SMART" id="SM00060">
    <property type="entry name" value="FN3"/>
    <property type="match status" value="1"/>
</dbReference>
<keyword evidence="4" id="KW-1185">Reference proteome</keyword>
<dbReference type="InterPro" id="IPR000421">
    <property type="entry name" value="FA58C"/>
</dbReference>
<sequence>MTTYHQEKFEYSDKYAMDFDRYFRNHMSNINDSFLQYDELAKYANVLGTTKFINRSTQFFGILSLSRLLTSMYLQNSKLYSDSLVYEAQQLAKSLESVKNNFIKIAFNPASMNLDALRQRFQKIKLMEESFLHHFMHEIRTGEKRDLQVIPPGKPIRLRCHRQTDSSLTMVWEKSDDCQDEMIDYVVTLNNTVVGSCGKLEYVIDNLEAKTSYEVEVQARNQFGTRSEAAVIVVSTEPFQSTGNLSQYRPAYASSSEQEDFDAVNVTDQNSFTRWSSQYKDEQWIYVDLGYVKQITRIMLHWEHACAKEYQVLISKDLATWNLIYETSEGFSGICELTNMQAAARYVRVNCVQRTSIYEFSLWEIGVFNDLQ</sequence>
<organism evidence="3 4">
    <name type="scientific">Paenibacillus aurantiacus</name>
    <dbReference type="NCBI Taxonomy" id="1936118"/>
    <lineage>
        <taxon>Bacteria</taxon>
        <taxon>Bacillati</taxon>
        <taxon>Bacillota</taxon>
        <taxon>Bacilli</taxon>
        <taxon>Bacillales</taxon>
        <taxon>Paenibacillaceae</taxon>
        <taxon>Paenibacillus</taxon>
    </lineage>
</organism>
<dbReference type="InterPro" id="IPR036116">
    <property type="entry name" value="FN3_sf"/>
</dbReference>
<dbReference type="EMBL" id="JBHMDO010000047">
    <property type="protein sequence ID" value="MFB9330199.1"/>
    <property type="molecule type" value="Genomic_DNA"/>
</dbReference>
<evidence type="ECO:0000259" key="1">
    <source>
        <dbReference type="PROSITE" id="PS50022"/>
    </source>
</evidence>
<dbReference type="Pfam" id="PF00041">
    <property type="entry name" value="fn3"/>
    <property type="match status" value="1"/>
</dbReference>
<dbReference type="InterPro" id="IPR013783">
    <property type="entry name" value="Ig-like_fold"/>
</dbReference>
<dbReference type="Proteomes" id="UP001589747">
    <property type="component" value="Unassembled WGS sequence"/>
</dbReference>
<dbReference type="RefSeq" id="WP_377501171.1">
    <property type="nucleotide sequence ID" value="NZ_JBHMDO010000047.1"/>
</dbReference>
<feature type="domain" description="F5/8 type C" evidence="1">
    <location>
        <begin position="233"/>
        <end position="370"/>
    </location>
</feature>
<dbReference type="Gene3D" id="2.60.120.260">
    <property type="entry name" value="Galactose-binding domain-like"/>
    <property type="match status" value="1"/>
</dbReference>
<name>A0ABV5KYC3_9BACL</name>
<dbReference type="Gene3D" id="2.60.40.10">
    <property type="entry name" value="Immunoglobulins"/>
    <property type="match status" value="1"/>
</dbReference>
<protein>
    <submittedName>
        <fullName evidence="3">Discoidin domain-containing protein</fullName>
    </submittedName>
</protein>
<dbReference type="Pfam" id="PF00754">
    <property type="entry name" value="F5_F8_type_C"/>
    <property type="match status" value="1"/>
</dbReference>
<feature type="domain" description="Fibronectin type-III" evidence="2">
    <location>
        <begin position="151"/>
        <end position="239"/>
    </location>
</feature>
<dbReference type="SUPFAM" id="SSF49785">
    <property type="entry name" value="Galactose-binding domain-like"/>
    <property type="match status" value="1"/>
</dbReference>
<reference evidence="3 4" key="1">
    <citation type="submission" date="2024-09" db="EMBL/GenBank/DDBJ databases">
        <authorList>
            <person name="Sun Q."/>
            <person name="Mori K."/>
        </authorList>
    </citation>
    <scope>NUCLEOTIDE SEQUENCE [LARGE SCALE GENOMIC DNA]</scope>
    <source>
        <strain evidence="3 4">TISTR 2452</strain>
    </source>
</reference>
<accession>A0ABV5KYC3</accession>
<proteinExistence type="predicted"/>